<evidence type="ECO:0000256" key="1">
    <source>
        <dbReference type="SAM" id="MobiDB-lite"/>
    </source>
</evidence>
<dbReference type="Proteomes" id="UP000034595">
    <property type="component" value="Unassembled WGS sequence"/>
</dbReference>
<feature type="compositionally biased region" description="Low complexity" evidence="1">
    <location>
        <begin position="327"/>
        <end position="347"/>
    </location>
</feature>
<keyword evidence="2" id="KW-0472">Membrane</keyword>
<accession>A0A0G1KEU6</accession>
<evidence type="ECO:0000313" key="4">
    <source>
        <dbReference type="EMBL" id="KKT82241.1"/>
    </source>
</evidence>
<organism evidence="4 5">
    <name type="scientific">Candidatus Azambacteria bacterium GW2011_GWA1_44_9</name>
    <dbReference type="NCBI Taxonomy" id="1618610"/>
    <lineage>
        <taxon>Bacteria</taxon>
        <taxon>Candidatus Azamiibacteriota</taxon>
    </lineage>
</organism>
<dbReference type="AlphaFoldDB" id="A0A0G1KEU6"/>
<keyword evidence="2" id="KW-1133">Transmembrane helix</keyword>
<proteinExistence type="predicted"/>
<dbReference type="Gene3D" id="3.90.1010.20">
    <property type="match status" value="1"/>
</dbReference>
<feature type="region of interest" description="Disordered" evidence="1">
    <location>
        <begin position="163"/>
        <end position="204"/>
    </location>
</feature>
<dbReference type="Pfam" id="PF04205">
    <property type="entry name" value="FMN_bind"/>
    <property type="match status" value="2"/>
</dbReference>
<evidence type="ECO:0000313" key="5">
    <source>
        <dbReference type="Proteomes" id="UP000034595"/>
    </source>
</evidence>
<comment type="caution">
    <text evidence="4">The sequence shown here is derived from an EMBL/GenBank/DDBJ whole genome shotgun (WGS) entry which is preliminary data.</text>
</comment>
<feature type="region of interest" description="Disordered" evidence="1">
    <location>
        <begin position="327"/>
        <end position="363"/>
    </location>
</feature>
<gene>
    <name evidence="4" type="ORF">UW78_C0001G0024</name>
</gene>
<reference evidence="4 5" key="1">
    <citation type="journal article" date="2015" name="Nature">
        <title>rRNA introns, odd ribosomes, and small enigmatic genomes across a large radiation of phyla.</title>
        <authorList>
            <person name="Brown C.T."/>
            <person name="Hug L.A."/>
            <person name="Thomas B.C."/>
            <person name="Sharon I."/>
            <person name="Castelle C.J."/>
            <person name="Singh A."/>
            <person name="Wilkins M.J."/>
            <person name="Williams K.H."/>
            <person name="Banfield J.F."/>
        </authorList>
    </citation>
    <scope>NUCLEOTIDE SEQUENCE [LARGE SCALE GENOMIC DNA]</scope>
</reference>
<dbReference type="InterPro" id="IPR007329">
    <property type="entry name" value="FMN-bd"/>
</dbReference>
<dbReference type="SMART" id="SM00900">
    <property type="entry name" value="FMN_bind"/>
    <property type="match status" value="2"/>
</dbReference>
<name>A0A0G1KEU6_9BACT</name>
<keyword evidence="2" id="KW-0812">Transmembrane</keyword>
<evidence type="ECO:0000256" key="2">
    <source>
        <dbReference type="SAM" id="Phobius"/>
    </source>
</evidence>
<feature type="domain" description="FMN-binding" evidence="3">
    <location>
        <begin position="239"/>
        <end position="312"/>
    </location>
</feature>
<evidence type="ECO:0000259" key="3">
    <source>
        <dbReference type="SMART" id="SM00900"/>
    </source>
</evidence>
<feature type="transmembrane region" description="Helical" evidence="2">
    <location>
        <begin position="12"/>
        <end position="31"/>
    </location>
</feature>
<feature type="compositionally biased region" description="Low complexity" evidence="1">
    <location>
        <begin position="174"/>
        <end position="189"/>
    </location>
</feature>
<sequence>MSTFSKKLQKFFIYFFTGVSAVVIVLGIHRAKETNALGINPIPDNTSDIPGDTSETSRQNIVKNSSILGTSVALLDKTVTAQGTSYKTPWGNLSTKIQVKNGKIVAVEIPELPDSPPSIYAEPYLIDQALRSGSTNIQGVSGATVTTNAFKSSLESALATARKQEGTSSVNSPKAVSAKNTSTSAKTTSQITTPPPAYALPPAYVPPQVKTQTISQPTLTQATPKAGVSGNFTGNPFSTKWGNAVASITVTNGKITGVTMPQVPNSPPSIDAEPFLISQALASGNANIQGVSGATVVSNAFRASLESAIAKANAQAVTQGATTVVTSPTTTATSNTTMTSSTNTQPTKYKKNKRNHDDEEDDD</sequence>
<feature type="compositionally biased region" description="Pro residues" evidence="1">
    <location>
        <begin position="193"/>
        <end position="204"/>
    </location>
</feature>
<feature type="domain" description="FMN-binding" evidence="3">
    <location>
        <begin position="91"/>
        <end position="161"/>
    </location>
</feature>
<dbReference type="GO" id="GO:0016020">
    <property type="term" value="C:membrane"/>
    <property type="evidence" value="ECO:0007669"/>
    <property type="project" value="InterPro"/>
</dbReference>
<protein>
    <recommendedName>
        <fullName evidence="3">FMN-binding domain-containing protein</fullName>
    </recommendedName>
</protein>
<dbReference type="EMBL" id="LCJQ01000001">
    <property type="protein sequence ID" value="KKT82241.1"/>
    <property type="molecule type" value="Genomic_DNA"/>
</dbReference>
<dbReference type="GO" id="GO:0010181">
    <property type="term" value="F:FMN binding"/>
    <property type="evidence" value="ECO:0007669"/>
    <property type="project" value="InterPro"/>
</dbReference>